<evidence type="ECO:0000256" key="1">
    <source>
        <dbReference type="SAM" id="MobiDB-lite"/>
    </source>
</evidence>
<proteinExistence type="predicted"/>
<feature type="compositionally biased region" description="Polar residues" evidence="1">
    <location>
        <begin position="1"/>
        <end position="13"/>
    </location>
</feature>
<dbReference type="AlphaFoldDB" id="A0A5B7FYX9"/>
<dbReference type="Proteomes" id="UP000324222">
    <property type="component" value="Unassembled WGS sequence"/>
</dbReference>
<keyword evidence="3" id="KW-1185">Reference proteome</keyword>
<evidence type="ECO:0000313" key="2">
    <source>
        <dbReference type="EMBL" id="MPC50816.1"/>
    </source>
</evidence>
<evidence type="ECO:0000313" key="3">
    <source>
        <dbReference type="Proteomes" id="UP000324222"/>
    </source>
</evidence>
<feature type="region of interest" description="Disordered" evidence="1">
    <location>
        <begin position="1"/>
        <end position="20"/>
    </location>
</feature>
<sequence>MQCGSCPSRSANSPKLFPSLSAPPYNYESFCDTISLRPCHLMWHVVLISVSSARFRNLLVAIKQFLYRDLSFSIQSCHQIPSPDSPSLNQQRPGSLLPPTRLIKTRMFTSLTGHQ</sequence>
<dbReference type="EMBL" id="VSRR010009756">
    <property type="protein sequence ID" value="MPC50816.1"/>
    <property type="molecule type" value="Genomic_DNA"/>
</dbReference>
<comment type="caution">
    <text evidence="2">The sequence shown here is derived from an EMBL/GenBank/DDBJ whole genome shotgun (WGS) entry which is preliminary data.</text>
</comment>
<accession>A0A5B7FYX9</accession>
<protein>
    <submittedName>
        <fullName evidence="2">Uncharacterized protein</fullName>
    </submittedName>
</protein>
<gene>
    <name evidence="2" type="ORF">E2C01_044649</name>
</gene>
<organism evidence="2 3">
    <name type="scientific">Portunus trituberculatus</name>
    <name type="common">Swimming crab</name>
    <name type="synonym">Neptunus trituberculatus</name>
    <dbReference type="NCBI Taxonomy" id="210409"/>
    <lineage>
        <taxon>Eukaryota</taxon>
        <taxon>Metazoa</taxon>
        <taxon>Ecdysozoa</taxon>
        <taxon>Arthropoda</taxon>
        <taxon>Crustacea</taxon>
        <taxon>Multicrustacea</taxon>
        <taxon>Malacostraca</taxon>
        <taxon>Eumalacostraca</taxon>
        <taxon>Eucarida</taxon>
        <taxon>Decapoda</taxon>
        <taxon>Pleocyemata</taxon>
        <taxon>Brachyura</taxon>
        <taxon>Eubrachyura</taxon>
        <taxon>Portunoidea</taxon>
        <taxon>Portunidae</taxon>
        <taxon>Portuninae</taxon>
        <taxon>Portunus</taxon>
    </lineage>
</organism>
<reference evidence="2 3" key="1">
    <citation type="submission" date="2019-05" db="EMBL/GenBank/DDBJ databases">
        <title>Another draft genome of Portunus trituberculatus and its Hox gene families provides insights of decapod evolution.</title>
        <authorList>
            <person name="Jeong J.-H."/>
            <person name="Song I."/>
            <person name="Kim S."/>
            <person name="Choi T."/>
            <person name="Kim D."/>
            <person name="Ryu S."/>
            <person name="Kim W."/>
        </authorList>
    </citation>
    <scope>NUCLEOTIDE SEQUENCE [LARGE SCALE GENOMIC DNA]</scope>
    <source>
        <tissue evidence="2">Muscle</tissue>
    </source>
</reference>
<name>A0A5B7FYX9_PORTR</name>